<evidence type="ECO:0000313" key="17">
    <source>
        <dbReference type="EMBL" id="BBU47626.1"/>
    </source>
</evidence>
<dbReference type="InterPro" id="IPR001996">
    <property type="entry name" value="PTS_IIB_1"/>
</dbReference>
<sequence>MNSLFKKSSSVKETKKMNNSSSGKLRKILSKISGAFMLPISVMSIAGLFLGVGAAIEGIDKANIALVTTGRFIKQLGDPVFAVLPLLFAAAFVIAFTDEAGVGVFATIISYMVFLAIQSVFIEPEYNAEKQIIGYTVLFNGAGRRPELLQSLVGNSMGVRSLQTSVFGGITIGLTVQYLYNRFNTIQLPKVISFFGGKRFVSIIAIPVSALLAIIYLILWPWIGAGLNIFGSSLGKVPYGFESFIFGFIERSLIPFGLHHVFYSPLWYSSAGGDVNSLLQTWIQTQQDTYGDSFVIGNTLQELINEVQKDPTKYAGDSTASLSLLGFSSSTVDYTINKVSHIVPLFTFIERIGMKIGRFADGKFSFMIFGLPAAAAAMILAAPKENRKLALGTVVPAAFTSIITGVTEPIEFTFLFLAPLLFWGFHALMAAFSFMFANLAGVHIPMAFSGGILDMLLYGIIPVAKGTNFWWPLVIGLGYIPIYFIVFYFSIKKFDLHTPGRGGNTKLFTKADYLAKSNSDNKTDSNLDPQAYAIVKGFGGTENIIAYNNCASRLRYDVKDTSKVDVEKLKSAGAIAVKFEGKTHAQAIMGPVAEQVNAKIQSQRNLIAEYEKKSSDNAELKLEEIKQKENSTTEDETLVKSSNKSVRIQTAAKGVLVPLEELNDGVFSANLMGKGFAVKFDSEKIGNVYSPVDGTVDVLLDSKHAYGITTKEGVKVLVHIGIDTVSLNGQGFKNFVNLGDKVKAGDKLAQVDLEYVAQKKLRSDVIVVVLNEGSMSDFTINEDKTVAETTSDQIGRVR</sequence>
<dbReference type="InterPro" id="IPR003352">
    <property type="entry name" value="PTS_EIIC"/>
</dbReference>
<dbReference type="SUPFAM" id="SSF51261">
    <property type="entry name" value="Duplicated hybrid motif"/>
    <property type="match status" value="1"/>
</dbReference>
<dbReference type="PROSITE" id="PS51098">
    <property type="entry name" value="PTS_EIIB_TYPE_1"/>
    <property type="match status" value="1"/>
</dbReference>
<keyword evidence="6" id="KW-0598">Phosphotransferase system</keyword>
<feature type="transmembrane region" description="Helical" evidence="13">
    <location>
        <begin position="162"/>
        <end position="180"/>
    </location>
</feature>
<evidence type="ECO:0000256" key="4">
    <source>
        <dbReference type="ARBA" id="ARBA00022597"/>
    </source>
</evidence>
<feature type="domain" description="PTS EIIC type-1" evidence="16">
    <location>
        <begin position="23"/>
        <end position="503"/>
    </location>
</feature>
<feature type="coiled-coil region" evidence="12">
    <location>
        <begin position="593"/>
        <end position="635"/>
    </location>
</feature>
<evidence type="ECO:0000259" key="14">
    <source>
        <dbReference type="PROSITE" id="PS51093"/>
    </source>
</evidence>
<dbReference type="PANTHER" id="PTHR30009">
    <property type="entry name" value="CYTOCHROME C-TYPE SYNTHESIS PROTEIN AND PTS TRANSMEMBRANE COMPONENT"/>
    <property type="match status" value="1"/>
</dbReference>
<evidence type="ECO:0000256" key="9">
    <source>
        <dbReference type="ARBA" id="ARBA00022989"/>
    </source>
</evidence>
<keyword evidence="7 13" id="KW-0812">Transmembrane</keyword>
<evidence type="ECO:0000256" key="2">
    <source>
        <dbReference type="ARBA" id="ARBA00022448"/>
    </source>
</evidence>
<keyword evidence="2" id="KW-0813">Transport</keyword>
<dbReference type="GO" id="GO:0005886">
    <property type="term" value="C:plasma membrane"/>
    <property type="evidence" value="ECO:0007669"/>
    <property type="project" value="UniProtKB-SubCell"/>
</dbReference>
<feature type="transmembrane region" description="Helical" evidence="13">
    <location>
        <begin position="34"/>
        <end position="56"/>
    </location>
</feature>
<feature type="transmembrane region" description="Helical" evidence="13">
    <location>
        <begin position="200"/>
        <end position="223"/>
    </location>
</feature>
<dbReference type="NCBIfam" id="TIGR00830">
    <property type="entry name" value="PTBA"/>
    <property type="match status" value="1"/>
</dbReference>
<dbReference type="Gene3D" id="3.30.1360.60">
    <property type="entry name" value="Glucose permease domain IIB"/>
    <property type="match status" value="1"/>
</dbReference>
<dbReference type="Pfam" id="PF00367">
    <property type="entry name" value="PTS_EIIB"/>
    <property type="match status" value="1"/>
</dbReference>
<dbReference type="PANTHER" id="PTHR30009:SF20">
    <property type="entry name" value="PTS SYSTEM GLUCOSE-SPECIFIC EIICB COMPONENT-RELATED"/>
    <property type="match status" value="1"/>
</dbReference>
<keyword evidence="3" id="KW-1003">Cell membrane</keyword>
<gene>
    <name evidence="17" type="primary">ptsG</name>
    <name evidence="17" type="ORF">JPM2_3190</name>
</gene>
<dbReference type="PROSITE" id="PS00371">
    <property type="entry name" value="PTS_EIIA_TYPE_1_HIS"/>
    <property type="match status" value="1"/>
</dbReference>
<feature type="transmembrane region" description="Helical" evidence="13">
    <location>
        <begin position="102"/>
        <end position="122"/>
    </location>
</feature>
<dbReference type="InterPro" id="IPR018113">
    <property type="entry name" value="PTrfase_EIIB_Cys"/>
</dbReference>
<dbReference type="InterPro" id="IPR011055">
    <property type="entry name" value="Dup_hybrid_motif"/>
</dbReference>
<dbReference type="PROSITE" id="PS51103">
    <property type="entry name" value="PTS_EIIC_TYPE_1"/>
    <property type="match status" value="1"/>
</dbReference>
<keyword evidence="10 13" id="KW-0472">Membrane</keyword>
<feature type="active site" description="Phosphocysteine intermediate; for EIIB activity" evidence="11">
    <location>
        <position position="550"/>
    </location>
</feature>
<dbReference type="InterPro" id="IPR036878">
    <property type="entry name" value="Glu_permease_IIB"/>
</dbReference>
<dbReference type="CDD" id="cd00212">
    <property type="entry name" value="PTS_IIB_glc"/>
    <property type="match status" value="1"/>
</dbReference>
<evidence type="ECO:0000256" key="12">
    <source>
        <dbReference type="SAM" id="Coils"/>
    </source>
</evidence>
<dbReference type="GO" id="GO:0009401">
    <property type="term" value="P:phosphoenolpyruvate-dependent sugar phosphotransferase system"/>
    <property type="evidence" value="ECO:0007669"/>
    <property type="project" value="UniProtKB-KW"/>
</dbReference>
<reference evidence="17 18" key="1">
    <citation type="submission" date="2020-01" db="EMBL/GenBank/DDBJ databases">
        <title>Complete genome sequence of Mycoplasma felis strain Myco-2.</title>
        <authorList>
            <person name="Kinoshita Y."/>
            <person name="Niwa H."/>
            <person name="Uchida-Fujii E."/>
            <person name="Nukada T."/>
        </authorList>
    </citation>
    <scope>NUCLEOTIDE SEQUENCE [LARGE SCALE GENOMIC DNA]</scope>
    <source>
        <strain evidence="17 18">Myco-2</strain>
    </source>
</reference>
<dbReference type="KEGG" id="mfel:JPM2_3190"/>
<dbReference type="InterPro" id="IPR001127">
    <property type="entry name" value="PTS_EIIA_1_perm"/>
</dbReference>
<evidence type="ECO:0000313" key="18">
    <source>
        <dbReference type="Proteomes" id="UP000464317"/>
    </source>
</evidence>
<keyword evidence="9 13" id="KW-1133">Transmembrane helix</keyword>
<accession>A0A809SK51</accession>
<comment type="subcellular location">
    <subcellularLocation>
        <location evidence="1">Cell membrane</location>
        <topology evidence="1">Multi-pass membrane protein</topology>
    </subcellularLocation>
</comment>
<keyword evidence="8" id="KW-0418">Kinase</keyword>
<organism evidence="17 18">
    <name type="scientific">Mycoplasmopsis felis</name>
    <dbReference type="NCBI Taxonomy" id="33923"/>
    <lineage>
        <taxon>Bacteria</taxon>
        <taxon>Bacillati</taxon>
        <taxon>Mycoplasmatota</taxon>
        <taxon>Mycoplasmoidales</taxon>
        <taxon>Metamycoplasmataceae</taxon>
        <taxon>Mycoplasmopsis</taxon>
    </lineage>
</organism>
<dbReference type="SUPFAM" id="SSF55604">
    <property type="entry name" value="Glucose permease domain IIB"/>
    <property type="match status" value="1"/>
</dbReference>
<dbReference type="Pfam" id="PF00358">
    <property type="entry name" value="PTS_EIIA_1"/>
    <property type="match status" value="1"/>
</dbReference>
<dbReference type="PROSITE" id="PS51093">
    <property type="entry name" value="PTS_EIIA_TYPE_1"/>
    <property type="match status" value="1"/>
</dbReference>
<dbReference type="Gene3D" id="2.70.70.10">
    <property type="entry name" value="Glucose Permease (Domain IIA)"/>
    <property type="match status" value="1"/>
</dbReference>
<evidence type="ECO:0000259" key="16">
    <source>
        <dbReference type="PROSITE" id="PS51103"/>
    </source>
</evidence>
<feature type="transmembrane region" description="Helical" evidence="13">
    <location>
        <begin position="444"/>
        <end position="463"/>
    </location>
</feature>
<evidence type="ECO:0000256" key="10">
    <source>
        <dbReference type="ARBA" id="ARBA00023136"/>
    </source>
</evidence>
<keyword evidence="5" id="KW-0808">Transferase</keyword>
<dbReference type="GO" id="GO:0008982">
    <property type="term" value="F:protein-N(PI)-phosphohistidine-sugar phosphotransferase activity"/>
    <property type="evidence" value="ECO:0007669"/>
    <property type="project" value="InterPro"/>
</dbReference>
<evidence type="ECO:0000259" key="15">
    <source>
        <dbReference type="PROSITE" id="PS51098"/>
    </source>
</evidence>
<evidence type="ECO:0000256" key="8">
    <source>
        <dbReference type="ARBA" id="ARBA00022777"/>
    </source>
</evidence>
<dbReference type="RefSeq" id="WP_161553103.1">
    <property type="nucleotide sequence ID" value="NZ_AP022325.1"/>
</dbReference>
<dbReference type="GO" id="GO:0090563">
    <property type="term" value="F:protein-phosphocysteine-sugar phosphotransferase activity"/>
    <property type="evidence" value="ECO:0007669"/>
    <property type="project" value="TreeGrafter"/>
</dbReference>
<evidence type="ECO:0000256" key="1">
    <source>
        <dbReference type="ARBA" id="ARBA00004651"/>
    </source>
</evidence>
<dbReference type="InterPro" id="IPR050429">
    <property type="entry name" value="PTS_Glucose_EIICBA"/>
</dbReference>
<proteinExistence type="predicted"/>
<feature type="transmembrane region" description="Helical" evidence="13">
    <location>
        <begin position="469"/>
        <end position="491"/>
    </location>
</feature>
<evidence type="ECO:0000256" key="7">
    <source>
        <dbReference type="ARBA" id="ARBA00022692"/>
    </source>
</evidence>
<feature type="domain" description="PTS EIIA type-1" evidence="14">
    <location>
        <begin position="664"/>
        <end position="771"/>
    </location>
</feature>
<evidence type="ECO:0000256" key="5">
    <source>
        <dbReference type="ARBA" id="ARBA00022679"/>
    </source>
</evidence>
<dbReference type="Pfam" id="PF02378">
    <property type="entry name" value="PTS_EIIC"/>
    <property type="match status" value="1"/>
</dbReference>
<feature type="transmembrane region" description="Helical" evidence="13">
    <location>
        <begin position="364"/>
        <end position="382"/>
    </location>
</feature>
<dbReference type="Proteomes" id="UP000464317">
    <property type="component" value="Chromosome"/>
</dbReference>
<feature type="domain" description="PTS EIIB type-1" evidence="15">
    <location>
        <begin position="528"/>
        <end position="610"/>
    </location>
</feature>
<keyword evidence="18" id="KW-1185">Reference proteome</keyword>
<feature type="transmembrane region" description="Helical" evidence="13">
    <location>
        <begin position="412"/>
        <end position="437"/>
    </location>
</feature>
<evidence type="ECO:0000256" key="11">
    <source>
        <dbReference type="PROSITE-ProRule" id="PRU00421"/>
    </source>
</evidence>
<dbReference type="AlphaFoldDB" id="A0A809SK51"/>
<keyword evidence="12" id="KW-0175">Coiled coil</keyword>
<dbReference type="InterPro" id="IPR013013">
    <property type="entry name" value="PTS_EIIC_1"/>
</dbReference>
<evidence type="ECO:0000256" key="13">
    <source>
        <dbReference type="SAM" id="Phobius"/>
    </source>
</evidence>
<protein>
    <submittedName>
        <fullName evidence="17">PTS sugar transporter</fullName>
    </submittedName>
</protein>
<dbReference type="GO" id="GO:0016301">
    <property type="term" value="F:kinase activity"/>
    <property type="evidence" value="ECO:0007669"/>
    <property type="project" value="UniProtKB-KW"/>
</dbReference>
<feature type="transmembrane region" description="Helical" evidence="13">
    <location>
        <begin position="76"/>
        <end position="95"/>
    </location>
</feature>
<dbReference type="EMBL" id="AP022325">
    <property type="protein sequence ID" value="BBU47626.1"/>
    <property type="molecule type" value="Genomic_DNA"/>
</dbReference>
<evidence type="ECO:0000256" key="3">
    <source>
        <dbReference type="ARBA" id="ARBA00022475"/>
    </source>
</evidence>
<evidence type="ECO:0000256" key="6">
    <source>
        <dbReference type="ARBA" id="ARBA00022683"/>
    </source>
</evidence>
<name>A0A809SK51_9BACT</name>
<keyword evidence="4 17" id="KW-0762">Sugar transport</keyword>